<sequence length="153" mass="17189">MRKIYLFDWGDTLMKDDTSQSLPMKDWPSVQAVEGAKEVLSKLSVSTVIYVATGSTKATPEDMKAAFERVDLAQYIRGYFCPQLTGYSKDSPEYYRAIAKTLEVDCQQLMMIGDNYQKDILPSRSAGLEAVWFNDQGLPKKPGKMVTALTQLI</sequence>
<dbReference type="RefSeq" id="WP_237465799.1">
    <property type="nucleotide sequence ID" value="NZ_CAKLDI010000001.1"/>
</dbReference>
<dbReference type="InterPro" id="IPR036412">
    <property type="entry name" value="HAD-like_sf"/>
</dbReference>
<protein>
    <recommendedName>
        <fullName evidence="5">Hydrolase</fullName>
    </recommendedName>
</protein>
<accession>A0ABN8DU77</accession>
<evidence type="ECO:0000313" key="3">
    <source>
        <dbReference type="EMBL" id="CAH0533383.1"/>
    </source>
</evidence>
<name>A0ABN8DU77_9VIBR</name>
<dbReference type="EMBL" id="CAKLDI010000001">
    <property type="protein sequence ID" value="CAH0533383.1"/>
    <property type="molecule type" value="Genomic_DNA"/>
</dbReference>
<dbReference type="Gene3D" id="3.40.50.1000">
    <property type="entry name" value="HAD superfamily/HAD-like"/>
    <property type="match status" value="1"/>
</dbReference>
<evidence type="ECO:0000313" key="4">
    <source>
        <dbReference type="Proteomes" id="UP000838672"/>
    </source>
</evidence>
<dbReference type="PANTHER" id="PTHR46470">
    <property type="entry name" value="N-ACYLNEURAMINATE-9-PHOSPHATASE"/>
    <property type="match status" value="1"/>
</dbReference>
<proteinExistence type="predicted"/>
<dbReference type="InterPro" id="IPR023214">
    <property type="entry name" value="HAD_sf"/>
</dbReference>
<reference evidence="3" key="1">
    <citation type="submission" date="2021-11" db="EMBL/GenBank/DDBJ databases">
        <authorList>
            <person name="Rodrigo-Torres L."/>
            <person name="Arahal R. D."/>
            <person name="Lucena T."/>
        </authorList>
    </citation>
    <scope>NUCLEOTIDE SEQUENCE</scope>
    <source>
        <strain evidence="3">CECT 7929</strain>
    </source>
</reference>
<keyword evidence="1" id="KW-0378">Hydrolase</keyword>
<dbReference type="SUPFAM" id="SSF56784">
    <property type="entry name" value="HAD-like"/>
    <property type="match status" value="1"/>
</dbReference>
<evidence type="ECO:0000256" key="1">
    <source>
        <dbReference type="ARBA" id="ARBA00022801"/>
    </source>
</evidence>
<dbReference type="Proteomes" id="UP000838672">
    <property type="component" value="Unassembled WGS sequence"/>
</dbReference>
<dbReference type="InterPro" id="IPR051400">
    <property type="entry name" value="HAD-like_hydrolase"/>
</dbReference>
<gene>
    <name evidence="3" type="ORF">VST7929_01249</name>
</gene>
<organism evidence="3 4">
    <name type="scientific">Vibrio stylophorae</name>
    <dbReference type="NCBI Taxonomy" id="659351"/>
    <lineage>
        <taxon>Bacteria</taxon>
        <taxon>Pseudomonadati</taxon>
        <taxon>Pseudomonadota</taxon>
        <taxon>Gammaproteobacteria</taxon>
        <taxon>Vibrionales</taxon>
        <taxon>Vibrionaceae</taxon>
        <taxon>Vibrio</taxon>
    </lineage>
</organism>
<dbReference type="Pfam" id="PF00702">
    <property type="entry name" value="Hydrolase"/>
    <property type="match status" value="1"/>
</dbReference>
<comment type="caution">
    <text evidence="3">The sequence shown here is derived from an EMBL/GenBank/DDBJ whole genome shotgun (WGS) entry which is preliminary data.</text>
</comment>
<keyword evidence="4" id="KW-1185">Reference proteome</keyword>
<keyword evidence="2" id="KW-0460">Magnesium</keyword>
<evidence type="ECO:0008006" key="5">
    <source>
        <dbReference type="Google" id="ProtNLM"/>
    </source>
</evidence>
<evidence type="ECO:0000256" key="2">
    <source>
        <dbReference type="ARBA" id="ARBA00022842"/>
    </source>
</evidence>